<accession>A0A0K2VCP5</accession>
<dbReference type="ESTHER" id="lepsm-a0a0k2vcp5">
    <property type="family name" value="Carb_B_Arthropoda"/>
</dbReference>
<dbReference type="InterPro" id="IPR029058">
    <property type="entry name" value="AB_hydrolase_fold"/>
</dbReference>
<dbReference type="Pfam" id="PF00135">
    <property type="entry name" value="COesterase"/>
    <property type="match status" value="1"/>
</dbReference>
<feature type="signal peptide" evidence="6">
    <location>
        <begin position="1"/>
        <end position="29"/>
    </location>
</feature>
<name>A0A0K2VCP5_LEPSM</name>
<dbReference type="GeneID" id="121125935"/>
<evidence type="ECO:0000256" key="6">
    <source>
        <dbReference type="SAM" id="SignalP"/>
    </source>
</evidence>
<reference evidence="8" key="1">
    <citation type="submission" date="2014-05" db="EMBL/GenBank/DDBJ databases">
        <authorList>
            <person name="Chronopoulou M."/>
        </authorList>
    </citation>
    <scope>NUCLEOTIDE SEQUENCE</scope>
    <source>
        <tissue evidence="8">Whole organism</tissue>
    </source>
</reference>
<sequence>MVQLKKIMRKEIILAVIFLSTAHIGACRSRPDTEREPILSHHEAEPQEKHSQPSAENAEPKHGDILTGEDRSREEGEIKVQGKWEFPVAITKSGMLWGTIEETRTGGRILAFRGIRHVRPPVGDLRFKAPVPFPRWDGIREAKKNGHFCPQHMYYKPDVWIGEEDCLWLNVFSRDLAVNKKRPVIVWIHGGNFVRGSAADYEPDYLLDEDIVLVTIQYRLGMFGFLSSEDQYAPGNYGMLDQVAALQWVKTNIDAFSGDVNHITIMGQQAGGASVHYHMLSSLSRGLFHRAISLSGSALSWWASLKRPLERAKKLARLLECPYDADKSKEMIECIRGIEMEKMMNTHPNFYEWKHLNQNQEPVNAWSPRVDPEAALSFMPNEPIDLMTAGNFQHVPWIAGITDDEGAFKGSAFFSEMRNVREFEEDFEKIGPLMFGFHDGQSEAPKMMARKVMDYYWNGKELTKENAKSLVDALSDSSYAHPVDTASKIQSIKSQAPVYVYHFGYKGVNSLTQMDTNSHPPQVIQRDIPYGVGNGDDLIYLFPILSGAFRPLPHDDLIFSQRFIQLFTSFATDGKPVIKMGEGIDDFVWHPVDPNNATHLDIGNEMRMDLGLPNHERMNFWQSMPVYWNSDRENYKPAPPLQDKDEL</sequence>
<organism evidence="8">
    <name type="scientific">Lepeophtheirus salmonis</name>
    <name type="common">Salmon louse</name>
    <name type="synonym">Caligus salmonis</name>
    <dbReference type="NCBI Taxonomy" id="72036"/>
    <lineage>
        <taxon>Eukaryota</taxon>
        <taxon>Metazoa</taxon>
        <taxon>Ecdysozoa</taxon>
        <taxon>Arthropoda</taxon>
        <taxon>Crustacea</taxon>
        <taxon>Multicrustacea</taxon>
        <taxon>Hexanauplia</taxon>
        <taxon>Copepoda</taxon>
        <taxon>Siphonostomatoida</taxon>
        <taxon>Caligidae</taxon>
        <taxon>Lepeophtheirus</taxon>
    </lineage>
</organism>
<dbReference type="EMBL" id="HACA01030908">
    <property type="protein sequence ID" value="CDW48269.1"/>
    <property type="molecule type" value="Transcribed_RNA"/>
</dbReference>
<evidence type="ECO:0000256" key="4">
    <source>
        <dbReference type="ARBA" id="ARBA00023180"/>
    </source>
</evidence>
<feature type="compositionally biased region" description="Basic and acidic residues" evidence="5">
    <location>
        <begin position="58"/>
        <end position="78"/>
    </location>
</feature>
<evidence type="ECO:0000256" key="5">
    <source>
        <dbReference type="SAM" id="MobiDB-lite"/>
    </source>
</evidence>
<dbReference type="KEGG" id="lsm:121125935"/>
<feature type="compositionally biased region" description="Basic and acidic residues" evidence="5">
    <location>
        <begin position="42"/>
        <end position="51"/>
    </location>
</feature>
<feature type="domain" description="Carboxylesterase type B" evidence="7">
    <location>
        <begin position="88"/>
        <end position="621"/>
    </location>
</feature>
<dbReference type="AlphaFoldDB" id="A0A0K2VCP5"/>
<dbReference type="GO" id="GO:0052689">
    <property type="term" value="F:carboxylic ester hydrolase activity"/>
    <property type="evidence" value="ECO:0007669"/>
    <property type="project" value="UniProtKB-KW"/>
</dbReference>
<dbReference type="OrthoDB" id="19653at2759"/>
<feature type="chain" id="PRO_5005489336" evidence="6">
    <location>
        <begin position="30"/>
        <end position="647"/>
    </location>
</feature>
<evidence type="ECO:0000313" key="8">
    <source>
        <dbReference type="EMBL" id="CDW48269.1"/>
    </source>
</evidence>
<protein>
    <submittedName>
        <fullName evidence="8">Venom carboxylesterase6like [Bombus impatiens]</fullName>
    </submittedName>
</protein>
<dbReference type="SUPFAM" id="SSF53474">
    <property type="entry name" value="alpha/beta-Hydrolases"/>
    <property type="match status" value="1"/>
</dbReference>
<dbReference type="InterPro" id="IPR002018">
    <property type="entry name" value="CarbesteraseB"/>
</dbReference>
<proteinExistence type="inferred from homology"/>
<dbReference type="PANTHER" id="PTHR43142:SF1">
    <property type="entry name" value="CARBOXYLIC ESTER HYDROLASE"/>
    <property type="match status" value="1"/>
</dbReference>
<dbReference type="RefSeq" id="XP_040577136.1">
    <property type="nucleotide sequence ID" value="XM_040721202.2"/>
</dbReference>
<keyword evidence="6" id="KW-0732">Signal</keyword>
<comment type="similarity">
    <text evidence="1">Belongs to the type-B carboxylesterase/lipase family.</text>
</comment>
<keyword evidence="4" id="KW-0325">Glycoprotein</keyword>
<evidence type="ECO:0000259" key="7">
    <source>
        <dbReference type="Pfam" id="PF00135"/>
    </source>
</evidence>
<evidence type="ECO:0000256" key="3">
    <source>
        <dbReference type="ARBA" id="ARBA00022801"/>
    </source>
</evidence>
<evidence type="ECO:0000256" key="1">
    <source>
        <dbReference type="ARBA" id="ARBA00005964"/>
    </source>
</evidence>
<keyword evidence="3" id="KW-0378">Hydrolase</keyword>
<keyword evidence="2" id="KW-0719">Serine esterase</keyword>
<evidence type="ECO:0000256" key="2">
    <source>
        <dbReference type="ARBA" id="ARBA00022487"/>
    </source>
</evidence>
<dbReference type="Gene3D" id="3.40.50.1820">
    <property type="entry name" value="alpha/beta hydrolase"/>
    <property type="match status" value="1"/>
</dbReference>
<feature type="region of interest" description="Disordered" evidence="5">
    <location>
        <begin position="42"/>
        <end position="78"/>
    </location>
</feature>
<dbReference type="PANTHER" id="PTHR43142">
    <property type="entry name" value="CARBOXYLIC ESTER HYDROLASE"/>
    <property type="match status" value="1"/>
</dbReference>